<evidence type="ECO:0000313" key="2">
    <source>
        <dbReference type="Proteomes" id="UP001244207"/>
    </source>
</evidence>
<organism evidence="1 2">
    <name type="scientific">Glomerella acutata</name>
    <name type="common">Colletotrichum acutatum</name>
    <dbReference type="NCBI Taxonomy" id="27357"/>
    <lineage>
        <taxon>Eukaryota</taxon>
        <taxon>Fungi</taxon>
        <taxon>Dikarya</taxon>
        <taxon>Ascomycota</taxon>
        <taxon>Pezizomycotina</taxon>
        <taxon>Sordariomycetes</taxon>
        <taxon>Hypocreomycetidae</taxon>
        <taxon>Glomerellales</taxon>
        <taxon>Glomerellaceae</taxon>
        <taxon>Colletotrichum</taxon>
        <taxon>Colletotrichum acutatum species complex</taxon>
    </lineage>
</organism>
<protein>
    <submittedName>
        <fullName evidence="1">Uncharacterized protein</fullName>
    </submittedName>
</protein>
<dbReference type="Proteomes" id="UP001244207">
    <property type="component" value="Unassembled WGS sequence"/>
</dbReference>
<comment type="caution">
    <text evidence="1">The sequence shown here is derived from an EMBL/GenBank/DDBJ whole genome shotgun (WGS) entry which is preliminary data.</text>
</comment>
<dbReference type="AlphaFoldDB" id="A0AAD8UBR3"/>
<sequence>MDLVRRDGAERSQPYSYSVVGFLDSSQEIEYVQCRGRCQHDEKRIGCHLDCYSSISIETFSQTYEVTAPDFEPSHIANCQRSRWLRSWLASIIRRATHSRLPLEVCSDIAVRALDQQTSRRMAVWYAERKCGEFARNVSQVALSKKIYVRYAYFEGTRYIARLTNAATNNRDILVFDPLSQTPAARLYVSSDHLGIRQLLFVNSSSKPAIIQEPDVWWKTICLGIAWGLPQAVYKHVRLEPLCNAELTYRMSVVPCNHPTTTAYSLCWNQSILTLHAHTAGENFDCYHELRTMDESALWFYMPLRVGEVVTEIWKCDGSLRSAIALLLVTNRERSSYLGVQPQQGWSRSKWTLLDRPTKSPSTIYLMKTALGSLLGFESPKPDDHNPSPRVGWPTSSYPKSRRHEYFAWTSAKLDDVVDIIPCRRYRQGSKTISGLLLRYIDGQQACVGQIRLDQLQNPICVDRDCKMWFEFSLTSDGPIVSGIEQSREAPSLSKGENWFRVDWRGDLEWWYSKRQCQLSHQGRLSPETMQ</sequence>
<dbReference type="RefSeq" id="XP_060358860.1">
    <property type="nucleotide sequence ID" value="XM_060506423.1"/>
</dbReference>
<proteinExistence type="predicted"/>
<gene>
    <name evidence="1" type="ORF">BDZ83DRAFT_591305</name>
</gene>
<accession>A0AAD8UBR3</accession>
<keyword evidence="2" id="KW-1185">Reference proteome</keyword>
<dbReference type="EMBL" id="JAHMHS010000169">
    <property type="protein sequence ID" value="KAK1710581.1"/>
    <property type="molecule type" value="Genomic_DNA"/>
</dbReference>
<evidence type="ECO:0000313" key="1">
    <source>
        <dbReference type="EMBL" id="KAK1710581.1"/>
    </source>
</evidence>
<name>A0AAD8UBR3_GLOAC</name>
<reference evidence="1" key="1">
    <citation type="submission" date="2021-12" db="EMBL/GenBank/DDBJ databases">
        <title>Comparative genomics, transcriptomics and evolutionary studies reveal genomic signatures of adaptation to plant cell wall in hemibiotrophic fungi.</title>
        <authorList>
            <consortium name="DOE Joint Genome Institute"/>
            <person name="Baroncelli R."/>
            <person name="Diaz J.F."/>
            <person name="Benocci T."/>
            <person name="Peng M."/>
            <person name="Battaglia E."/>
            <person name="Haridas S."/>
            <person name="Andreopoulos W."/>
            <person name="Labutti K."/>
            <person name="Pangilinan J."/>
            <person name="Floch G.L."/>
            <person name="Makela M.R."/>
            <person name="Henrissat B."/>
            <person name="Grigoriev I.V."/>
            <person name="Crouch J.A."/>
            <person name="De Vries R.P."/>
            <person name="Sukno S.A."/>
            <person name="Thon M.R."/>
        </authorList>
    </citation>
    <scope>NUCLEOTIDE SEQUENCE</scope>
    <source>
        <strain evidence="1">CBS 112980</strain>
    </source>
</reference>
<dbReference type="GeneID" id="85390322"/>